<evidence type="ECO:0000256" key="1">
    <source>
        <dbReference type="ARBA" id="ARBA00012552"/>
    </source>
</evidence>
<dbReference type="Pfam" id="PF04408">
    <property type="entry name" value="WHD_HA2"/>
    <property type="match status" value="1"/>
</dbReference>
<dbReference type="InterPro" id="IPR048333">
    <property type="entry name" value="HA2_WH"/>
</dbReference>
<feature type="region of interest" description="Disordered" evidence="7">
    <location>
        <begin position="1"/>
        <end position="66"/>
    </location>
</feature>
<evidence type="ECO:0000256" key="2">
    <source>
        <dbReference type="ARBA" id="ARBA00022741"/>
    </source>
</evidence>
<feature type="domain" description="Helicase C-terminal" evidence="9">
    <location>
        <begin position="291"/>
        <end position="465"/>
    </location>
</feature>
<feature type="compositionally biased region" description="Basic and acidic residues" evidence="7">
    <location>
        <begin position="37"/>
        <end position="56"/>
    </location>
</feature>
<organism evidence="10 11">
    <name type="scientific">Pristionchus fissidentatus</name>
    <dbReference type="NCBI Taxonomy" id="1538716"/>
    <lineage>
        <taxon>Eukaryota</taxon>
        <taxon>Metazoa</taxon>
        <taxon>Ecdysozoa</taxon>
        <taxon>Nematoda</taxon>
        <taxon>Chromadorea</taxon>
        <taxon>Rhabditida</taxon>
        <taxon>Rhabditina</taxon>
        <taxon>Diplogasteromorpha</taxon>
        <taxon>Diplogasteroidea</taxon>
        <taxon>Neodiplogasteridae</taxon>
        <taxon>Pristionchus</taxon>
    </lineage>
</organism>
<sequence>EKKKKKKMGEHRRRDEGSRWNNEGGGGINRRPMFLRPNDEADRPRTGPLVLEEREGPSGSGGADSAVIYNNTNANLNIQQQRMRLPVFKSRNHILYLCEKYRSVIIVGETGCGKSTQVPQFLVEAGWAKDGRMIGVTQPRRVAAVTLATRVAEEKDCVLGTDVGYVVRFDDCTDSETKIKFMTDGILIRELMSDPLLSKYSVIMIDEAHERTANTDILLGLLRKIISIRNDLVLIVSSATLDAEKFRDFFEMSESEDAEEQTSTIISVEGRTHPVQIFYTKTGIPDYVKGTVDAIMNIHKKEAVGDILAFLTGMDEVEEVCKSLRDEVKGLRNCDKLWIVPLYGGLPHREQMKAFDSTPHGTRKVVVATNIAETSVTIPGVAYVIDCGFVKMRALDRRCSSEVLMKVAVSQAAADQRAGRAGRIRPGKAYRLYTEEQFTKLRPNTVPEIQRCHLGPMILQLKALGIQNIHKFHYISRPPASSVVSALELLYAIDALSSSSHLTIPLGLQLCELPLPPMHAKCLMASPEFGCSEEMATILAMLQIQEVFVTPPRERHKAEVIKRKFAVEEGDHLTYLNVYAAFKQNGESSKWCGANYINYRGLQRAVSVRAQLMRMLKKFELPIVSCRGLIGETEKIRRCLVKGFFSQAAYYHYDGKYHSVAGEIPFNVFKGSVVMYKKDYPKWVIYSEVMQESIRDISVIESEWLYELAPNYYSYGTDGEVARSERESHLDTEATANLN</sequence>
<keyword evidence="2" id="KW-0547">Nucleotide-binding</keyword>
<dbReference type="CDD" id="cd18791">
    <property type="entry name" value="SF2_C_RHA"/>
    <property type="match status" value="1"/>
</dbReference>
<dbReference type="Gene3D" id="1.20.120.1080">
    <property type="match status" value="1"/>
</dbReference>
<feature type="compositionally biased region" description="Basic residues" evidence="7">
    <location>
        <begin position="1"/>
        <end position="11"/>
    </location>
</feature>
<dbReference type="InterPro" id="IPR011709">
    <property type="entry name" value="DEAD-box_helicase_OB_fold"/>
</dbReference>
<dbReference type="PROSITE" id="PS00690">
    <property type="entry name" value="DEAH_ATP_HELICASE"/>
    <property type="match status" value="1"/>
</dbReference>
<keyword evidence="11" id="KW-1185">Reference proteome</keyword>
<dbReference type="Pfam" id="PF21010">
    <property type="entry name" value="HA2_C"/>
    <property type="match status" value="1"/>
</dbReference>
<evidence type="ECO:0000256" key="4">
    <source>
        <dbReference type="ARBA" id="ARBA00022806"/>
    </source>
</evidence>
<dbReference type="EMBL" id="BTSY01000003">
    <property type="protein sequence ID" value="GMT19306.1"/>
    <property type="molecule type" value="Genomic_DNA"/>
</dbReference>
<dbReference type="PANTHER" id="PTHR18934:SF136">
    <property type="entry name" value="ATP-DEPENDENT RNA HELICASE DHX35-RELATED"/>
    <property type="match status" value="1"/>
</dbReference>
<dbReference type="EC" id="3.6.4.13" evidence="1"/>
<evidence type="ECO:0000259" key="8">
    <source>
        <dbReference type="PROSITE" id="PS51192"/>
    </source>
</evidence>
<keyword evidence="4" id="KW-0347">Helicase</keyword>
<evidence type="ECO:0000313" key="10">
    <source>
        <dbReference type="EMBL" id="GMT19306.1"/>
    </source>
</evidence>
<evidence type="ECO:0000259" key="9">
    <source>
        <dbReference type="PROSITE" id="PS51194"/>
    </source>
</evidence>
<reference evidence="10" key="1">
    <citation type="submission" date="2023-10" db="EMBL/GenBank/DDBJ databases">
        <title>Genome assembly of Pristionchus species.</title>
        <authorList>
            <person name="Yoshida K."/>
            <person name="Sommer R.J."/>
        </authorList>
    </citation>
    <scope>NUCLEOTIDE SEQUENCE</scope>
    <source>
        <strain evidence="10">RS5133</strain>
    </source>
</reference>
<dbReference type="FunFam" id="3.40.50.300:FF:001326">
    <property type="entry name" value="Putative ATP-dependent RNA helicase DHX35"/>
    <property type="match status" value="1"/>
</dbReference>
<dbReference type="Pfam" id="PF07717">
    <property type="entry name" value="OB_NTP_bind"/>
    <property type="match status" value="1"/>
</dbReference>
<dbReference type="PROSITE" id="PS51194">
    <property type="entry name" value="HELICASE_CTER"/>
    <property type="match status" value="1"/>
</dbReference>
<dbReference type="SMART" id="SM00847">
    <property type="entry name" value="HA2"/>
    <property type="match status" value="1"/>
</dbReference>
<evidence type="ECO:0000256" key="3">
    <source>
        <dbReference type="ARBA" id="ARBA00022801"/>
    </source>
</evidence>
<dbReference type="AlphaFoldDB" id="A0AAV5VI65"/>
<dbReference type="GO" id="GO:0005524">
    <property type="term" value="F:ATP binding"/>
    <property type="evidence" value="ECO:0007669"/>
    <property type="project" value="UniProtKB-KW"/>
</dbReference>
<feature type="non-terminal residue" evidence="10">
    <location>
        <position position="1"/>
    </location>
</feature>
<dbReference type="SMART" id="SM00490">
    <property type="entry name" value="HELICc"/>
    <property type="match status" value="1"/>
</dbReference>
<dbReference type="InterPro" id="IPR002464">
    <property type="entry name" value="DNA/RNA_helicase_DEAH_CS"/>
</dbReference>
<comment type="caution">
    <text evidence="10">The sequence shown here is derived from an EMBL/GenBank/DDBJ whole genome shotgun (WGS) entry which is preliminary data.</text>
</comment>
<comment type="catalytic activity">
    <reaction evidence="6">
        <text>ATP + H2O = ADP + phosphate + H(+)</text>
        <dbReference type="Rhea" id="RHEA:13065"/>
        <dbReference type="ChEBI" id="CHEBI:15377"/>
        <dbReference type="ChEBI" id="CHEBI:15378"/>
        <dbReference type="ChEBI" id="CHEBI:30616"/>
        <dbReference type="ChEBI" id="CHEBI:43474"/>
        <dbReference type="ChEBI" id="CHEBI:456216"/>
        <dbReference type="EC" id="3.6.4.13"/>
    </reaction>
</comment>
<evidence type="ECO:0000256" key="6">
    <source>
        <dbReference type="ARBA" id="ARBA00047984"/>
    </source>
</evidence>
<dbReference type="GO" id="GO:0016787">
    <property type="term" value="F:hydrolase activity"/>
    <property type="evidence" value="ECO:0007669"/>
    <property type="project" value="UniProtKB-KW"/>
</dbReference>
<dbReference type="GO" id="GO:0003724">
    <property type="term" value="F:RNA helicase activity"/>
    <property type="evidence" value="ECO:0007669"/>
    <property type="project" value="UniProtKB-EC"/>
</dbReference>
<accession>A0AAV5VI65</accession>
<dbReference type="FunFam" id="3.40.50.300:FF:000145">
    <property type="entry name" value="probable ATP-dependent RNA helicase DHX40"/>
    <property type="match status" value="1"/>
</dbReference>
<dbReference type="GO" id="GO:0003723">
    <property type="term" value="F:RNA binding"/>
    <property type="evidence" value="ECO:0007669"/>
    <property type="project" value="TreeGrafter"/>
</dbReference>
<protein>
    <recommendedName>
        <fullName evidence="1">RNA helicase</fullName>
        <ecNumber evidence="1">3.6.4.13</ecNumber>
    </recommendedName>
</protein>
<dbReference type="SUPFAM" id="SSF52540">
    <property type="entry name" value="P-loop containing nucleoside triphosphate hydrolases"/>
    <property type="match status" value="1"/>
</dbReference>
<dbReference type="Pfam" id="PF00271">
    <property type="entry name" value="Helicase_C"/>
    <property type="match status" value="1"/>
</dbReference>
<dbReference type="CDD" id="cd17980">
    <property type="entry name" value="DEXHc_DHX35"/>
    <property type="match status" value="1"/>
</dbReference>
<gene>
    <name evidence="10" type="ORF">PFISCL1PPCAC_10603</name>
</gene>
<dbReference type="InterPro" id="IPR014001">
    <property type="entry name" value="Helicase_ATP-bd"/>
</dbReference>
<dbReference type="PROSITE" id="PS51192">
    <property type="entry name" value="HELICASE_ATP_BIND_1"/>
    <property type="match status" value="1"/>
</dbReference>
<dbReference type="InterPro" id="IPR001650">
    <property type="entry name" value="Helicase_C-like"/>
</dbReference>
<dbReference type="Gene3D" id="3.40.50.300">
    <property type="entry name" value="P-loop containing nucleotide triphosphate hydrolases"/>
    <property type="match status" value="2"/>
</dbReference>
<name>A0AAV5VI65_9BILA</name>
<dbReference type="Proteomes" id="UP001432322">
    <property type="component" value="Unassembled WGS sequence"/>
</dbReference>
<feature type="domain" description="Helicase ATP-binding" evidence="8">
    <location>
        <begin position="95"/>
        <end position="259"/>
    </location>
</feature>
<dbReference type="SMART" id="SM00487">
    <property type="entry name" value="DEXDc"/>
    <property type="match status" value="1"/>
</dbReference>
<dbReference type="GO" id="GO:0071013">
    <property type="term" value="C:catalytic step 2 spliceosome"/>
    <property type="evidence" value="ECO:0007669"/>
    <property type="project" value="TreeGrafter"/>
</dbReference>
<dbReference type="PANTHER" id="PTHR18934">
    <property type="entry name" value="ATP-DEPENDENT RNA HELICASE"/>
    <property type="match status" value="1"/>
</dbReference>
<proteinExistence type="predicted"/>
<evidence type="ECO:0000256" key="5">
    <source>
        <dbReference type="ARBA" id="ARBA00022840"/>
    </source>
</evidence>
<dbReference type="InterPro" id="IPR007502">
    <property type="entry name" value="Helicase-assoc_dom"/>
</dbReference>
<dbReference type="InterPro" id="IPR027417">
    <property type="entry name" value="P-loop_NTPase"/>
</dbReference>
<keyword evidence="3" id="KW-0378">Hydrolase</keyword>
<evidence type="ECO:0000313" key="11">
    <source>
        <dbReference type="Proteomes" id="UP001432322"/>
    </source>
</evidence>
<keyword evidence="5" id="KW-0067">ATP-binding</keyword>
<evidence type="ECO:0000256" key="7">
    <source>
        <dbReference type="SAM" id="MobiDB-lite"/>
    </source>
</evidence>